<comment type="caution">
    <text evidence="6">The sequence shown here is derived from an EMBL/GenBank/DDBJ whole genome shotgun (WGS) entry which is preliminary data.</text>
</comment>
<organism evidence="6 7">
    <name type="scientific">Candidatus Viridilinea halotolerans</name>
    <dbReference type="NCBI Taxonomy" id="2491704"/>
    <lineage>
        <taxon>Bacteria</taxon>
        <taxon>Bacillati</taxon>
        <taxon>Chloroflexota</taxon>
        <taxon>Chloroflexia</taxon>
        <taxon>Chloroflexales</taxon>
        <taxon>Chloroflexineae</taxon>
        <taxon>Oscillochloridaceae</taxon>
        <taxon>Candidatus Viridilinea</taxon>
    </lineage>
</organism>
<keyword evidence="3 5" id="KW-1133">Transmembrane helix</keyword>
<accession>A0A426U3R4</accession>
<dbReference type="EMBL" id="RSAS01000265">
    <property type="protein sequence ID" value="RRR74508.1"/>
    <property type="molecule type" value="Genomic_DNA"/>
</dbReference>
<proteinExistence type="predicted"/>
<dbReference type="InterPro" id="IPR007318">
    <property type="entry name" value="Phopholipid_MeTrfase"/>
</dbReference>
<feature type="transmembrane region" description="Helical" evidence="5">
    <location>
        <begin position="80"/>
        <end position="108"/>
    </location>
</feature>
<evidence type="ECO:0000313" key="7">
    <source>
        <dbReference type="Proteomes" id="UP000280307"/>
    </source>
</evidence>
<comment type="subcellular location">
    <subcellularLocation>
        <location evidence="1">Endomembrane system</location>
        <topology evidence="1">Multi-pass membrane protein</topology>
    </subcellularLocation>
</comment>
<evidence type="ECO:0000256" key="4">
    <source>
        <dbReference type="ARBA" id="ARBA00023136"/>
    </source>
</evidence>
<feature type="transmembrane region" description="Helical" evidence="5">
    <location>
        <begin position="12"/>
        <end position="32"/>
    </location>
</feature>
<keyword evidence="2 5" id="KW-0812">Transmembrane</keyword>
<evidence type="ECO:0000256" key="5">
    <source>
        <dbReference type="SAM" id="Phobius"/>
    </source>
</evidence>
<feature type="transmembrane region" description="Helical" evidence="5">
    <location>
        <begin position="114"/>
        <end position="132"/>
    </location>
</feature>
<name>A0A426U3R4_9CHLR</name>
<feature type="transmembrane region" description="Helical" evidence="5">
    <location>
        <begin position="38"/>
        <end position="59"/>
    </location>
</feature>
<evidence type="ECO:0000256" key="2">
    <source>
        <dbReference type="ARBA" id="ARBA00022692"/>
    </source>
</evidence>
<protein>
    <submittedName>
        <fullName evidence="6">Uncharacterized protein</fullName>
    </submittedName>
</protein>
<sequence>MGLIMRIIVKLLYGLFFMVCFTLLLILFTLHVQLPLAIAQIPLSGIVLNGMRLIIALWGMADTWQRGRGLPMRVFPPVQLVVTGICAWVAQPIYSGFVLLCLGVALFFGSATGTPLVALLVALGTTALVLGYERPYRLRTFGILPRPVFGLTRLLELLGRSLWPTGQWPREKQRFCHPEYEMARRPVAP</sequence>
<dbReference type="Proteomes" id="UP000280307">
    <property type="component" value="Unassembled WGS sequence"/>
</dbReference>
<dbReference type="AlphaFoldDB" id="A0A426U3R4"/>
<reference evidence="6 7" key="1">
    <citation type="submission" date="2018-12" db="EMBL/GenBank/DDBJ databases">
        <title>Genome Sequence of Candidatus Viridilinea halotolerans isolated from saline sulfide-rich spring.</title>
        <authorList>
            <person name="Grouzdev D.S."/>
            <person name="Burganskaya E.I."/>
            <person name="Krutkina M.S."/>
            <person name="Sukhacheva M.V."/>
            <person name="Gorlenko V.M."/>
        </authorList>
    </citation>
    <scope>NUCLEOTIDE SEQUENCE [LARGE SCALE GENOMIC DNA]</scope>
    <source>
        <strain evidence="6">Chok-6</strain>
    </source>
</reference>
<gene>
    <name evidence="6" type="ORF">EI684_06910</name>
</gene>
<evidence type="ECO:0000313" key="6">
    <source>
        <dbReference type="EMBL" id="RRR74508.1"/>
    </source>
</evidence>
<evidence type="ECO:0000256" key="1">
    <source>
        <dbReference type="ARBA" id="ARBA00004127"/>
    </source>
</evidence>
<keyword evidence="4 5" id="KW-0472">Membrane</keyword>
<dbReference type="Gene3D" id="1.20.120.1630">
    <property type="match status" value="1"/>
</dbReference>
<dbReference type="Pfam" id="PF04191">
    <property type="entry name" value="PEMT"/>
    <property type="match status" value="1"/>
</dbReference>
<evidence type="ECO:0000256" key="3">
    <source>
        <dbReference type="ARBA" id="ARBA00022989"/>
    </source>
</evidence>
<dbReference type="GO" id="GO:0012505">
    <property type="term" value="C:endomembrane system"/>
    <property type="evidence" value="ECO:0007669"/>
    <property type="project" value="UniProtKB-SubCell"/>
</dbReference>